<sequence>VPGRRLLLLPHLATFASAIVSRVMLICSSSSSSSSGSITVASCSSGSIVFHFCSAVGHSAFTLSSTSQL</sequence>
<dbReference type="EMBL" id="JASCZI010155676">
    <property type="protein sequence ID" value="MED6178442.1"/>
    <property type="molecule type" value="Genomic_DNA"/>
</dbReference>
<evidence type="ECO:0000313" key="3">
    <source>
        <dbReference type="Proteomes" id="UP001341840"/>
    </source>
</evidence>
<proteinExistence type="predicted"/>
<organism evidence="2 3">
    <name type="scientific">Stylosanthes scabra</name>
    <dbReference type="NCBI Taxonomy" id="79078"/>
    <lineage>
        <taxon>Eukaryota</taxon>
        <taxon>Viridiplantae</taxon>
        <taxon>Streptophyta</taxon>
        <taxon>Embryophyta</taxon>
        <taxon>Tracheophyta</taxon>
        <taxon>Spermatophyta</taxon>
        <taxon>Magnoliopsida</taxon>
        <taxon>eudicotyledons</taxon>
        <taxon>Gunneridae</taxon>
        <taxon>Pentapetalae</taxon>
        <taxon>rosids</taxon>
        <taxon>fabids</taxon>
        <taxon>Fabales</taxon>
        <taxon>Fabaceae</taxon>
        <taxon>Papilionoideae</taxon>
        <taxon>50 kb inversion clade</taxon>
        <taxon>dalbergioids sensu lato</taxon>
        <taxon>Dalbergieae</taxon>
        <taxon>Pterocarpus clade</taxon>
        <taxon>Stylosanthes</taxon>
    </lineage>
</organism>
<comment type="caution">
    <text evidence="2">The sequence shown here is derived from an EMBL/GenBank/DDBJ whole genome shotgun (WGS) entry which is preliminary data.</text>
</comment>
<reference evidence="2 3" key="1">
    <citation type="journal article" date="2023" name="Plants (Basel)">
        <title>Bridging the Gap: Combining Genomics and Transcriptomics Approaches to Understand Stylosanthes scabra, an Orphan Legume from the Brazilian Caatinga.</title>
        <authorList>
            <person name="Ferreira-Neto J.R.C."/>
            <person name="da Silva M.D."/>
            <person name="Binneck E."/>
            <person name="de Melo N.F."/>
            <person name="da Silva R.H."/>
            <person name="de Melo A.L.T.M."/>
            <person name="Pandolfi V."/>
            <person name="Bustamante F.O."/>
            <person name="Brasileiro-Vidal A.C."/>
            <person name="Benko-Iseppon A.M."/>
        </authorList>
    </citation>
    <scope>NUCLEOTIDE SEQUENCE [LARGE SCALE GENOMIC DNA]</scope>
    <source>
        <tissue evidence="2">Leaves</tissue>
    </source>
</reference>
<keyword evidence="3" id="KW-1185">Reference proteome</keyword>
<evidence type="ECO:0000313" key="2">
    <source>
        <dbReference type="EMBL" id="MED6178442.1"/>
    </source>
</evidence>
<feature type="chain" id="PRO_5045057975" description="Secreted protein" evidence="1">
    <location>
        <begin position="19"/>
        <end position="69"/>
    </location>
</feature>
<feature type="non-terminal residue" evidence="2">
    <location>
        <position position="69"/>
    </location>
</feature>
<dbReference type="Proteomes" id="UP001341840">
    <property type="component" value="Unassembled WGS sequence"/>
</dbReference>
<feature type="signal peptide" evidence="1">
    <location>
        <begin position="1"/>
        <end position="18"/>
    </location>
</feature>
<gene>
    <name evidence="2" type="ORF">PIB30_107592</name>
</gene>
<feature type="non-terminal residue" evidence="2">
    <location>
        <position position="1"/>
    </location>
</feature>
<evidence type="ECO:0000256" key="1">
    <source>
        <dbReference type="SAM" id="SignalP"/>
    </source>
</evidence>
<protein>
    <recommendedName>
        <fullName evidence="4">Secreted protein</fullName>
    </recommendedName>
</protein>
<evidence type="ECO:0008006" key="4">
    <source>
        <dbReference type="Google" id="ProtNLM"/>
    </source>
</evidence>
<name>A0ABU6VYH4_9FABA</name>
<accession>A0ABU6VYH4</accession>
<keyword evidence="1" id="KW-0732">Signal</keyword>